<organism evidence="2">
    <name type="scientific">Salvia splendens</name>
    <name type="common">Scarlet sage</name>
    <dbReference type="NCBI Taxonomy" id="180675"/>
    <lineage>
        <taxon>Eukaryota</taxon>
        <taxon>Viridiplantae</taxon>
        <taxon>Streptophyta</taxon>
        <taxon>Embryophyta</taxon>
        <taxon>Tracheophyta</taxon>
        <taxon>Spermatophyta</taxon>
        <taxon>Magnoliopsida</taxon>
        <taxon>eudicotyledons</taxon>
        <taxon>Gunneridae</taxon>
        <taxon>Pentapetalae</taxon>
        <taxon>asterids</taxon>
        <taxon>lamiids</taxon>
        <taxon>Lamiales</taxon>
        <taxon>Lamiaceae</taxon>
        <taxon>Nepetoideae</taxon>
        <taxon>Mentheae</taxon>
        <taxon>Salviinae</taxon>
        <taxon>Salvia</taxon>
        <taxon>Salvia subgen. Calosphace</taxon>
        <taxon>core Calosphace</taxon>
    </lineage>
</organism>
<dbReference type="InterPro" id="IPR035892">
    <property type="entry name" value="C2_domain_sf"/>
</dbReference>
<gene>
    <name evidence="2" type="ORF">SASPL_148103</name>
</gene>
<keyword evidence="3" id="KW-1185">Reference proteome</keyword>
<proteinExistence type="predicted"/>
<dbReference type="Pfam" id="PF00168">
    <property type="entry name" value="C2"/>
    <property type="match status" value="1"/>
</dbReference>
<dbReference type="InterPro" id="IPR000008">
    <property type="entry name" value="C2_dom"/>
</dbReference>
<name>A0A8X8WA12_SALSN</name>
<reference evidence="2" key="2">
    <citation type="submission" date="2020-08" db="EMBL/GenBank/DDBJ databases">
        <title>Plant Genome Project.</title>
        <authorList>
            <person name="Zhang R.-G."/>
        </authorList>
    </citation>
    <scope>NUCLEOTIDE SEQUENCE</scope>
    <source>
        <strain evidence="2">Huo1</strain>
        <tissue evidence="2">Leaf</tissue>
    </source>
</reference>
<dbReference type="PANTHER" id="PTHR32246:SF173">
    <property type="entry name" value="C2 DOMAIN-CONTAINING PROTEIN"/>
    <property type="match status" value="1"/>
</dbReference>
<dbReference type="Gene3D" id="2.60.40.150">
    <property type="entry name" value="C2 domain"/>
    <property type="match status" value="1"/>
</dbReference>
<dbReference type="SUPFAM" id="SSF49562">
    <property type="entry name" value="C2 domain (Calcium/lipid-binding domain, CaLB)"/>
    <property type="match status" value="1"/>
</dbReference>
<dbReference type="AlphaFoldDB" id="A0A8X8WA12"/>
<evidence type="ECO:0000313" key="3">
    <source>
        <dbReference type="Proteomes" id="UP000298416"/>
    </source>
</evidence>
<dbReference type="PANTHER" id="PTHR32246">
    <property type="entry name" value="INGRESSION PROTEIN FIC1"/>
    <property type="match status" value="1"/>
</dbReference>
<evidence type="ECO:0000313" key="2">
    <source>
        <dbReference type="EMBL" id="KAG6390369.1"/>
    </source>
</evidence>
<feature type="domain" description="C2" evidence="1">
    <location>
        <begin position="1"/>
        <end position="87"/>
    </location>
</feature>
<reference evidence="2" key="1">
    <citation type="submission" date="2018-01" db="EMBL/GenBank/DDBJ databases">
        <authorList>
            <person name="Mao J.F."/>
        </authorList>
    </citation>
    <scope>NUCLEOTIDE SEQUENCE</scope>
    <source>
        <strain evidence="2">Huo1</strain>
        <tissue evidence="2">Leaf</tissue>
    </source>
</reference>
<dbReference type="PROSITE" id="PS50004">
    <property type="entry name" value="C2"/>
    <property type="match status" value="1"/>
</dbReference>
<accession>A0A8X8WA12</accession>
<protein>
    <recommendedName>
        <fullName evidence="1">C2 domain-containing protein</fullName>
    </recommendedName>
</protein>
<evidence type="ECO:0000259" key="1">
    <source>
        <dbReference type="PROSITE" id="PS50004"/>
    </source>
</evidence>
<sequence>MKVYAKVSFNGDPKTSMLTNVDTAGGSNPRWNSTFNYTINKASLRNPGLEVVVKLYCQGNLREVYIGEVKIPVKGLFDSGRKAKKELRFNVAGAGDGRLNILYSFGKTFTDQEPSAWKKALKAGLKVVYVVLVHGTWLVLTGGP</sequence>
<dbReference type="EMBL" id="PNBA02000019">
    <property type="protein sequence ID" value="KAG6390369.1"/>
    <property type="molecule type" value="Genomic_DNA"/>
</dbReference>
<dbReference type="Proteomes" id="UP000298416">
    <property type="component" value="Unassembled WGS sequence"/>
</dbReference>
<comment type="caution">
    <text evidence="2">The sequence shown here is derived from an EMBL/GenBank/DDBJ whole genome shotgun (WGS) entry which is preliminary data.</text>
</comment>